<evidence type="ECO:0000256" key="1">
    <source>
        <dbReference type="SAM" id="MobiDB-lite"/>
    </source>
</evidence>
<organism evidence="3 4">
    <name type="scientific">Cecembia lonarensis (strain CCUG 58316 / KCTC 22772 / LW9)</name>
    <dbReference type="NCBI Taxonomy" id="1225176"/>
    <lineage>
        <taxon>Bacteria</taxon>
        <taxon>Pseudomonadati</taxon>
        <taxon>Bacteroidota</taxon>
        <taxon>Cytophagia</taxon>
        <taxon>Cytophagales</taxon>
        <taxon>Cyclobacteriaceae</taxon>
        <taxon>Cecembia</taxon>
    </lineage>
</organism>
<name>K1LTI1_CECL9</name>
<feature type="signal peptide" evidence="2">
    <location>
        <begin position="1"/>
        <end position="26"/>
    </location>
</feature>
<sequence length="379" mass="42462">MKKSFFTSRWGLVLSLGVLLSYSCSDDPEPTPPPVNEPPVNEEPTTPPTSNVNWNRVSVFSEDMYNSTYLDGKFTALGRNFLYYDASLETENERQFLGDYLTRLGRYKLPLSDKIFVSRTELDVLIFPMGELDPSKQITLRLSEIDPAFKAFEDIQFWQGDVLGVNKSGTAVLVPYRTIKDGLSVNNPSFLLLKTDLEDGVVVVKDTLIVDENIRDFYVEASAVSSNENFFIVNIEGRSYLIDHDGNVEELSEHRVVAVEKGNQVFFIEEDRRRDKLVVYVSGPEGKNRNLVGETDLNEDLIRADYTVVRDQLVGFEGNKIFKLTTANNQVRVDMLPNGSVAGAISSMNQIGEDKVVITIIRQGQGGAFSLSVNSLLDQ</sequence>
<evidence type="ECO:0000313" key="4">
    <source>
        <dbReference type="Proteomes" id="UP000004478"/>
    </source>
</evidence>
<evidence type="ECO:0000313" key="3">
    <source>
        <dbReference type="EMBL" id="EKB47464.1"/>
    </source>
</evidence>
<reference evidence="3 4" key="1">
    <citation type="journal article" date="2012" name="J. Bacteriol.">
        <title>Draft Genome Sequence of Cecembia lonarensis Strain LW9T, Isolated from Lonar Lake, a Haloalkaline Lake in India.</title>
        <authorList>
            <person name="Shivaji S."/>
            <person name="Ara S."/>
            <person name="Singh A."/>
            <person name="Pinnaka A.K."/>
        </authorList>
    </citation>
    <scope>NUCLEOTIDE SEQUENCE [LARGE SCALE GENOMIC DNA]</scope>
    <source>
        <strain evidence="3 4">LW9</strain>
    </source>
</reference>
<feature type="compositionally biased region" description="Low complexity" evidence="1">
    <location>
        <begin position="38"/>
        <end position="51"/>
    </location>
</feature>
<comment type="caution">
    <text evidence="3">The sequence shown here is derived from an EMBL/GenBank/DDBJ whole genome shotgun (WGS) entry which is preliminary data.</text>
</comment>
<keyword evidence="2" id="KW-0732">Signal</keyword>
<proteinExistence type="predicted"/>
<dbReference type="PROSITE" id="PS51257">
    <property type="entry name" value="PROKAR_LIPOPROTEIN"/>
    <property type="match status" value="1"/>
</dbReference>
<feature type="region of interest" description="Disordered" evidence="1">
    <location>
        <begin position="26"/>
        <end position="51"/>
    </location>
</feature>
<dbReference type="OrthoDB" id="838692at2"/>
<evidence type="ECO:0000256" key="2">
    <source>
        <dbReference type="SAM" id="SignalP"/>
    </source>
</evidence>
<accession>K1LTI1</accession>
<feature type="chain" id="PRO_5003848065" evidence="2">
    <location>
        <begin position="27"/>
        <end position="379"/>
    </location>
</feature>
<dbReference type="RefSeq" id="WP_009186959.1">
    <property type="nucleotide sequence ID" value="NZ_AMGM01000126.1"/>
</dbReference>
<dbReference type="AlphaFoldDB" id="K1LTI1"/>
<keyword evidence="4" id="KW-1185">Reference proteome</keyword>
<dbReference type="EMBL" id="AMGM01000126">
    <property type="protein sequence ID" value="EKB47464.1"/>
    <property type="molecule type" value="Genomic_DNA"/>
</dbReference>
<gene>
    <name evidence="3" type="ORF">B879_03939</name>
</gene>
<dbReference type="Proteomes" id="UP000004478">
    <property type="component" value="Unassembled WGS sequence"/>
</dbReference>
<protein>
    <submittedName>
        <fullName evidence="3">Uncharacterized protein</fullName>
    </submittedName>
</protein>